<dbReference type="Proteomes" id="UP000094426">
    <property type="component" value="Unassembled WGS sequence"/>
</dbReference>
<dbReference type="Pfam" id="PF01381">
    <property type="entry name" value="HTH_3"/>
    <property type="match status" value="1"/>
</dbReference>
<dbReference type="CDD" id="cd00093">
    <property type="entry name" value="HTH_XRE"/>
    <property type="match status" value="1"/>
</dbReference>
<dbReference type="GO" id="GO:0003677">
    <property type="term" value="F:DNA binding"/>
    <property type="evidence" value="ECO:0007669"/>
    <property type="project" value="InterPro"/>
</dbReference>
<protein>
    <recommendedName>
        <fullName evidence="1">HTH cro/C1-type domain-containing protein</fullName>
    </recommendedName>
</protein>
<dbReference type="AlphaFoldDB" id="A0A1E2SIC0"/>
<evidence type="ECO:0000259" key="1">
    <source>
        <dbReference type="PROSITE" id="PS50943"/>
    </source>
</evidence>
<feature type="domain" description="HTH cro/C1-type" evidence="1">
    <location>
        <begin position="28"/>
        <end position="83"/>
    </location>
</feature>
<dbReference type="SUPFAM" id="SSF47413">
    <property type="entry name" value="lambda repressor-like DNA-binding domains"/>
    <property type="match status" value="1"/>
</dbReference>
<organism evidence="2 3">
    <name type="scientific">Leifsonia xyli subsp. xyli</name>
    <dbReference type="NCBI Taxonomy" id="59736"/>
    <lineage>
        <taxon>Bacteria</taxon>
        <taxon>Bacillati</taxon>
        <taxon>Actinomycetota</taxon>
        <taxon>Actinomycetes</taxon>
        <taxon>Micrococcales</taxon>
        <taxon>Microbacteriaceae</taxon>
        <taxon>Leifsonia</taxon>
    </lineage>
</organism>
<dbReference type="Gene3D" id="1.10.260.40">
    <property type="entry name" value="lambda repressor-like DNA-binding domains"/>
    <property type="match status" value="1"/>
</dbReference>
<dbReference type="InterPro" id="IPR010982">
    <property type="entry name" value="Lambda_DNA-bd_dom_sf"/>
</dbReference>
<evidence type="ECO:0000313" key="3">
    <source>
        <dbReference type="Proteomes" id="UP000094426"/>
    </source>
</evidence>
<dbReference type="InterPro" id="IPR001387">
    <property type="entry name" value="Cro/C1-type_HTH"/>
</dbReference>
<dbReference type="SMART" id="SM00530">
    <property type="entry name" value="HTH_XRE"/>
    <property type="match status" value="1"/>
</dbReference>
<sequence length="198" mass="21897">MRGEETSSTPVDVDSMTAEERTRIGVRVAAWRAAQNMTALELSEASGVDRKTIRTIERGSRAGQPAKLRAILEALNVPQVGDFDSFGERTRAFIFSTAPIFEELPNAVKDEAQADVVSLLAGKVRRAANLSPFEKRRDQEETQARSLDARERFNRTLEKYGFEGQIAARGGEVDSLTDDALLEIAAAIEEIHSEDHHQ</sequence>
<name>A0A1E2SIC0_LEIXY</name>
<dbReference type="EMBL" id="LNZG01000046">
    <property type="protein sequence ID" value="ODA89497.1"/>
    <property type="molecule type" value="Genomic_DNA"/>
</dbReference>
<comment type="caution">
    <text evidence="2">The sequence shown here is derived from an EMBL/GenBank/DDBJ whole genome shotgun (WGS) entry which is preliminary data.</text>
</comment>
<gene>
    <name evidence="2" type="ORF">ATY41_05245</name>
</gene>
<evidence type="ECO:0000313" key="2">
    <source>
        <dbReference type="EMBL" id="ODA89497.1"/>
    </source>
</evidence>
<proteinExistence type="predicted"/>
<reference evidence="2 3" key="1">
    <citation type="submission" date="2015-11" db="EMBL/GenBank/DDBJ databases">
        <authorList>
            <person name="Zhang Y."/>
            <person name="Guo Z."/>
        </authorList>
    </citation>
    <scope>NUCLEOTIDE SEQUENCE [LARGE SCALE GENOMIC DNA]</scope>
    <source>
        <strain evidence="3">gdw1</strain>
    </source>
</reference>
<dbReference type="PROSITE" id="PS50943">
    <property type="entry name" value="HTH_CROC1"/>
    <property type="match status" value="1"/>
</dbReference>
<accession>A0A1E2SIC0</accession>